<evidence type="ECO:0000313" key="7">
    <source>
        <dbReference type="Proteomes" id="UP000011087"/>
    </source>
</evidence>
<evidence type="ECO:0000313" key="5">
    <source>
        <dbReference type="EMBL" id="EKX38564.1"/>
    </source>
</evidence>
<dbReference type="KEGG" id="gtt:GUITHDRAFT_144162"/>
<dbReference type="PROSITE" id="PS50005">
    <property type="entry name" value="TPR"/>
    <property type="match status" value="1"/>
</dbReference>
<dbReference type="HOGENOM" id="CLU_564374_0_0_1"/>
<dbReference type="SMART" id="SM00028">
    <property type="entry name" value="TPR"/>
    <property type="match status" value="5"/>
</dbReference>
<dbReference type="AlphaFoldDB" id="L1IRN4"/>
<feature type="signal peptide" evidence="4">
    <location>
        <begin position="1"/>
        <end position="17"/>
    </location>
</feature>
<evidence type="ECO:0000256" key="3">
    <source>
        <dbReference type="PROSITE-ProRule" id="PRU00339"/>
    </source>
</evidence>
<dbReference type="Gene3D" id="1.25.40.10">
    <property type="entry name" value="Tetratricopeptide repeat domain"/>
    <property type="match status" value="4"/>
</dbReference>
<evidence type="ECO:0000313" key="6">
    <source>
        <dbReference type="EnsemblProtists" id="EKX38564"/>
    </source>
</evidence>
<dbReference type="Pfam" id="PF13181">
    <property type="entry name" value="TPR_8"/>
    <property type="match status" value="1"/>
</dbReference>
<dbReference type="InterPro" id="IPR019734">
    <property type="entry name" value="TPR_rpt"/>
</dbReference>
<feature type="chain" id="PRO_5008770336" evidence="4">
    <location>
        <begin position="18"/>
        <end position="484"/>
    </location>
</feature>
<dbReference type="InterPro" id="IPR011990">
    <property type="entry name" value="TPR-like_helical_dom_sf"/>
</dbReference>
<dbReference type="SUPFAM" id="SSF48452">
    <property type="entry name" value="TPR-like"/>
    <property type="match status" value="2"/>
</dbReference>
<accession>L1IRN4</accession>
<dbReference type="RefSeq" id="XP_005825544.1">
    <property type="nucleotide sequence ID" value="XM_005825487.1"/>
</dbReference>
<organism evidence="5">
    <name type="scientific">Guillardia theta (strain CCMP2712)</name>
    <name type="common">Cryptophyte</name>
    <dbReference type="NCBI Taxonomy" id="905079"/>
    <lineage>
        <taxon>Eukaryota</taxon>
        <taxon>Cryptophyceae</taxon>
        <taxon>Pyrenomonadales</taxon>
        <taxon>Geminigeraceae</taxon>
        <taxon>Guillardia</taxon>
    </lineage>
</organism>
<dbReference type="PaxDb" id="55529-EKX38564"/>
<dbReference type="PANTHER" id="PTHR12558:SF13">
    <property type="entry name" value="CELL DIVISION CYCLE PROTEIN 27 HOMOLOG"/>
    <property type="match status" value="1"/>
</dbReference>
<dbReference type="PANTHER" id="PTHR12558">
    <property type="entry name" value="CELL DIVISION CYCLE 16,23,27"/>
    <property type="match status" value="1"/>
</dbReference>
<evidence type="ECO:0000256" key="4">
    <source>
        <dbReference type="SAM" id="SignalP"/>
    </source>
</evidence>
<reference evidence="6" key="3">
    <citation type="submission" date="2016-03" db="UniProtKB">
        <authorList>
            <consortium name="EnsemblProtists"/>
        </authorList>
    </citation>
    <scope>IDENTIFICATION</scope>
</reference>
<evidence type="ECO:0000256" key="2">
    <source>
        <dbReference type="ARBA" id="ARBA00038210"/>
    </source>
</evidence>
<sequence>MSKRFLTVIICLMHVRATDVLPTVDVSINTETSRLLETKQDQDDNRNAMYNLDDSENVREIKRFLAERPKKVEPRFWKKARQCFCVEEMQCWGERKRQIRKCKTIHPTTADGATSACLKTGEQEDESAKVENTQIFLDALQMKPNDVDILFNFAQYLTRSGKGDDAITYFDRILQLDPTHYLTLDRYATLLDFQGEKLDKAQEMYQGAMLFADTPQSQGMVCANFAQFCFSRKKDIEGAKQLYMKAISLDPEKSQYLTYLALVLQHDGDYDVVDICVGAEAEKYFSLATGLQQSDLDSLNAYAMFLESIRGDLGGAEECYRRAFENDDKHVPTLVNFAHHLHTLRKDNDLAEIMYKRALSVCPTNINALTNYGFFLATVREDDSSANHVFKAALQLDPTNDMILLNMADLTAKIAEDYSFAESLYRQALQINPTNIIIINNLGQFLHQVLQRIPEAEEMFIRALSIQPAFPVGTRIPRQSYQCR</sequence>
<gene>
    <name evidence="5" type="ORF">GUITHDRAFT_144162</name>
</gene>
<dbReference type="GeneID" id="17295350"/>
<name>L1IRN4_GUITC</name>
<feature type="repeat" description="TPR" evidence="3">
    <location>
        <begin position="147"/>
        <end position="180"/>
    </location>
</feature>
<dbReference type="EnsemblProtists" id="EKX38564">
    <property type="protein sequence ID" value="EKX38564"/>
    <property type="gene ID" value="GUITHDRAFT_144162"/>
</dbReference>
<evidence type="ECO:0000256" key="1">
    <source>
        <dbReference type="ARBA" id="ARBA00022803"/>
    </source>
</evidence>
<protein>
    <submittedName>
        <fullName evidence="5 6">Uncharacterized protein</fullName>
    </submittedName>
</protein>
<proteinExistence type="inferred from homology"/>
<keyword evidence="7" id="KW-1185">Reference proteome</keyword>
<reference evidence="5 7" key="1">
    <citation type="journal article" date="2012" name="Nature">
        <title>Algal genomes reveal evolutionary mosaicism and the fate of nucleomorphs.</title>
        <authorList>
            <consortium name="DOE Joint Genome Institute"/>
            <person name="Curtis B.A."/>
            <person name="Tanifuji G."/>
            <person name="Burki F."/>
            <person name="Gruber A."/>
            <person name="Irimia M."/>
            <person name="Maruyama S."/>
            <person name="Arias M.C."/>
            <person name="Ball S.G."/>
            <person name="Gile G.H."/>
            <person name="Hirakawa Y."/>
            <person name="Hopkins J.F."/>
            <person name="Kuo A."/>
            <person name="Rensing S.A."/>
            <person name="Schmutz J."/>
            <person name="Symeonidi A."/>
            <person name="Elias M."/>
            <person name="Eveleigh R.J."/>
            <person name="Herman E.K."/>
            <person name="Klute M.J."/>
            <person name="Nakayama T."/>
            <person name="Obornik M."/>
            <person name="Reyes-Prieto A."/>
            <person name="Armbrust E.V."/>
            <person name="Aves S.J."/>
            <person name="Beiko R.G."/>
            <person name="Coutinho P."/>
            <person name="Dacks J.B."/>
            <person name="Durnford D.G."/>
            <person name="Fast N.M."/>
            <person name="Green B.R."/>
            <person name="Grisdale C.J."/>
            <person name="Hempel F."/>
            <person name="Henrissat B."/>
            <person name="Hoppner M.P."/>
            <person name="Ishida K."/>
            <person name="Kim E."/>
            <person name="Koreny L."/>
            <person name="Kroth P.G."/>
            <person name="Liu Y."/>
            <person name="Malik S.B."/>
            <person name="Maier U.G."/>
            <person name="McRose D."/>
            <person name="Mock T."/>
            <person name="Neilson J.A."/>
            <person name="Onodera N.T."/>
            <person name="Poole A.M."/>
            <person name="Pritham E.J."/>
            <person name="Richards T.A."/>
            <person name="Rocap G."/>
            <person name="Roy S.W."/>
            <person name="Sarai C."/>
            <person name="Schaack S."/>
            <person name="Shirato S."/>
            <person name="Slamovits C.H."/>
            <person name="Spencer D.F."/>
            <person name="Suzuki S."/>
            <person name="Worden A.Z."/>
            <person name="Zauner S."/>
            <person name="Barry K."/>
            <person name="Bell C."/>
            <person name="Bharti A.K."/>
            <person name="Crow J.A."/>
            <person name="Grimwood J."/>
            <person name="Kramer R."/>
            <person name="Lindquist E."/>
            <person name="Lucas S."/>
            <person name="Salamov A."/>
            <person name="McFadden G.I."/>
            <person name="Lane C.E."/>
            <person name="Keeling P.J."/>
            <person name="Gray M.W."/>
            <person name="Grigoriev I.V."/>
            <person name="Archibald J.M."/>
        </authorList>
    </citation>
    <scope>NUCLEOTIDE SEQUENCE</scope>
    <source>
        <strain evidence="5 7">CCMP2712</strain>
    </source>
</reference>
<reference evidence="7" key="2">
    <citation type="submission" date="2012-11" db="EMBL/GenBank/DDBJ databases">
        <authorList>
            <person name="Kuo A."/>
            <person name="Curtis B.A."/>
            <person name="Tanifuji G."/>
            <person name="Burki F."/>
            <person name="Gruber A."/>
            <person name="Irimia M."/>
            <person name="Maruyama S."/>
            <person name="Arias M.C."/>
            <person name="Ball S.G."/>
            <person name="Gile G.H."/>
            <person name="Hirakawa Y."/>
            <person name="Hopkins J.F."/>
            <person name="Rensing S.A."/>
            <person name="Schmutz J."/>
            <person name="Symeonidi A."/>
            <person name="Elias M."/>
            <person name="Eveleigh R.J."/>
            <person name="Herman E.K."/>
            <person name="Klute M.J."/>
            <person name="Nakayama T."/>
            <person name="Obornik M."/>
            <person name="Reyes-Prieto A."/>
            <person name="Armbrust E.V."/>
            <person name="Aves S.J."/>
            <person name="Beiko R.G."/>
            <person name="Coutinho P."/>
            <person name="Dacks J.B."/>
            <person name="Durnford D.G."/>
            <person name="Fast N.M."/>
            <person name="Green B.R."/>
            <person name="Grisdale C."/>
            <person name="Hempe F."/>
            <person name="Henrissat B."/>
            <person name="Hoppner M.P."/>
            <person name="Ishida K.-I."/>
            <person name="Kim E."/>
            <person name="Koreny L."/>
            <person name="Kroth P.G."/>
            <person name="Liu Y."/>
            <person name="Malik S.-B."/>
            <person name="Maier U.G."/>
            <person name="McRose D."/>
            <person name="Mock T."/>
            <person name="Neilson J.A."/>
            <person name="Onodera N.T."/>
            <person name="Poole A.M."/>
            <person name="Pritham E.J."/>
            <person name="Richards T.A."/>
            <person name="Rocap G."/>
            <person name="Roy S.W."/>
            <person name="Sarai C."/>
            <person name="Schaack S."/>
            <person name="Shirato S."/>
            <person name="Slamovits C.H."/>
            <person name="Spencer D.F."/>
            <person name="Suzuki S."/>
            <person name="Worden A.Z."/>
            <person name="Zauner S."/>
            <person name="Barry K."/>
            <person name="Bell C."/>
            <person name="Bharti A.K."/>
            <person name="Crow J.A."/>
            <person name="Grimwood J."/>
            <person name="Kramer R."/>
            <person name="Lindquist E."/>
            <person name="Lucas S."/>
            <person name="Salamov A."/>
            <person name="McFadden G.I."/>
            <person name="Lane C.E."/>
            <person name="Keeling P.J."/>
            <person name="Gray M.W."/>
            <person name="Grigoriev I.V."/>
            <person name="Archibald J.M."/>
        </authorList>
    </citation>
    <scope>NUCLEOTIDE SEQUENCE</scope>
    <source>
        <strain evidence="7">CCMP2712</strain>
    </source>
</reference>
<dbReference type="Proteomes" id="UP000011087">
    <property type="component" value="Unassembled WGS sequence"/>
</dbReference>
<comment type="similarity">
    <text evidence="2">Belongs to the APC3/CDC27 family.</text>
</comment>
<dbReference type="EMBL" id="JH993047">
    <property type="protein sequence ID" value="EKX38564.1"/>
    <property type="molecule type" value="Genomic_DNA"/>
</dbReference>
<dbReference type="OrthoDB" id="73574at2759"/>
<dbReference type="eggNOG" id="KOG4626">
    <property type="taxonomic scope" value="Eukaryota"/>
</dbReference>
<keyword evidence="1 3" id="KW-0802">TPR repeat</keyword>
<keyword evidence="4" id="KW-0732">Signal</keyword>